<proteinExistence type="predicted"/>
<dbReference type="RefSeq" id="WP_307903883.1">
    <property type="nucleotide sequence ID" value="NZ_AP027059.1"/>
</dbReference>
<protein>
    <submittedName>
        <fullName evidence="1">Uncharacterized protein</fullName>
    </submittedName>
</protein>
<reference evidence="1 2" key="1">
    <citation type="submission" date="2022-11" db="EMBL/GenBank/DDBJ databases">
        <title>Haliovirga abyssi gen. nov., sp. nov., a mesophilic fermentative bacterium isolated from the Iheya North hydrothermal field and the proposal of Haliovirgaceae fam. nov.</title>
        <authorList>
            <person name="Miyazaki U."/>
            <person name="Tame A."/>
            <person name="Miyazaki J."/>
            <person name="Takai K."/>
            <person name="Sawayama S."/>
            <person name="Kitajima M."/>
            <person name="Okamoto A."/>
            <person name="Nakagawa S."/>
        </authorList>
    </citation>
    <scope>NUCLEOTIDE SEQUENCE [LARGE SCALE GENOMIC DNA]</scope>
    <source>
        <strain evidence="1 2">IC12</strain>
    </source>
</reference>
<gene>
    <name evidence="1" type="ORF">HLVA_16070</name>
</gene>
<evidence type="ECO:0000313" key="2">
    <source>
        <dbReference type="Proteomes" id="UP001321582"/>
    </source>
</evidence>
<dbReference type="Proteomes" id="UP001321582">
    <property type="component" value="Chromosome"/>
</dbReference>
<organism evidence="1 2">
    <name type="scientific">Haliovirga abyssi</name>
    <dbReference type="NCBI Taxonomy" id="2996794"/>
    <lineage>
        <taxon>Bacteria</taxon>
        <taxon>Fusobacteriati</taxon>
        <taxon>Fusobacteriota</taxon>
        <taxon>Fusobacteriia</taxon>
        <taxon>Fusobacteriales</taxon>
        <taxon>Haliovirgaceae</taxon>
        <taxon>Haliovirga</taxon>
    </lineage>
</organism>
<sequence>MDFKWITTNDLKLWSETNSKESQQECPTLVKKLIYASYGNNEIKYSRFPSGDSVQYSGLDGFVEVENNKKYIPKGISIWEIGTNKNVKLKLESDYSKRSEQDLGIDKSNSTFIFVTPRLFTTKNDWINEKKKDGIWKDIKIYDACDLEEWLELFPVISKWLKGMIHKLQIDNFLSINEFWDKFVGETEFEITSNMILAGREKEEKLIKIWIENDKPFLNIIGESKEEAILSFIAVVKKLESDKKDNIISKTLIVKSEEDWDLTSKHLKNHYLITYYDFTSPITNSNNKQLFTFGKEYKGSIDKGIELSFINRGKISEELRNIQIDSNKKYELEREMKGSIFRLIRLSSKNQLLKESDWIKKPNLVELLPALLVGCWNDENVKDKEIIEKISNEKYSEYINKLLNWTYEVDPPIKKINSIWKITNYKELWYKLHNKIDSSKFEIFIEQFEEIMKVTNPKFELEEGKQQFWQLYNKTTDFSSNLKNEMLKSITTLVCINDSYQLKIDYSIKNIIKNIDSKQKLQTFIENFEILSEISPDIVVDFILNNRDNEDFLSLFKPVDSFYGGDKSYMSILWGIEKLVWNEEYFSDCVNILFELVDCFTIDYNNNNPMRSLENIFNLYWPQTIVEYKFRLAAIESFFKKDAQKAWRLVTNILPKPHAVLFPNSSPIYREWGLEKREYHNNKEILIQTERIIELKCNNIFNVECCFDLISDYSNLPNNLKDLVLSSIYSYTKNLSEDKLQLLKVEIEQEINRHIRFKNTYWAIKGNYLDKLTELKDHIIIEDIILKNLWLFQNSEYNLFQDEENWEVSRSKAKKLRCEALVEIANKDRSLIFDLIKKSDSSSLFHIGYYCGELFFDNIDKEFILKLLDLKKYRVIHGFVRYFVSEKGVSIIVNFLNNTALLSNENKVMLLQYEDITSELLDFLSLNIEIEKLYFELQAEFRTNESKVAIKLIEKLMYYKHYVKAINFIYHECYRNKDIPSNLIVLALEGYLTSQKKTISSYNFGELFKYVYNKNDYDKNKLMILEWNYLKIFRYIDVNPEILNKEIITNPEFFIEILKMGFRDDDGNYFKKLDNNIQIYLNIKEFFDIWKFNINLNDSIEQNTLLSWLEYVTKFSKDHNYTKSVYTIIGQMLSKSPKGSDEVWPHEVIRDVLEKYYCKELFDGILHGKIYPNGIRVSHKNIYDAGNEERAIAEEYKNNSLKINPLHSKTKKLLKKLAEFYEKESNLEYAQLEHWGD</sequence>
<evidence type="ECO:0000313" key="1">
    <source>
        <dbReference type="EMBL" id="BDU51038.1"/>
    </source>
</evidence>
<dbReference type="EMBL" id="AP027059">
    <property type="protein sequence ID" value="BDU51038.1"/>
    <property type="molecule type" value="Genomic_DNA"/>
</dbReference>
<dbReference type="KEGG" id="haby:HLVA_16070"/>
<keyword evidence="2" id="KW-1185">Reference proteome</keyword>
<dbReference type="AlphaFoldDB" id="A0AAU9DFQ2"/>
<accession>A0AAU9DFQ2</accession>
<name>A0AAU9DFQ2_9FUSO</name>